<organism evidence="1 2">
    <name type="scientific">Iphiclides podalirius</name>
    <name type="common">scarce swallowtail</name>
    <dbReference type="NCBI Taxonomy" id="110791"/>
    <lineage>
        <taxon>Eukaryota</taxon>
        <taxon>Metazoa</taxon>
        <taxon>Ecdysozoa</taxon>
        <taxon>Arthropoda</taxon>
        <taxon>Hexapoda</taxon>
        <taxon>Insecta</taxon>
        <taxon>Pterygota</taxon>
        <taxon>Neoptera</taxon>
        <taxon>Endopterygota</taxon>
        <taxon>Lepidoptera</taxon>
        <taxon>Glossata</taxon>
        <taxon>Ditrysia</taxon>
        <taxon>Papilionoidea</taxon>
        <taxon>Papilionidae</taxon>
        <taxon>Papilioninae</taxon>
        <taxon>Iphiclides</taxon>
    </lineage>
</organism>
<gene>
    <name evidence="1" type="ORF">IPOD504_LOCUS4747</name>
</gene>
<proteinExistence type="predicted"/>
<dbReference type="Proteomes" id="UP000837857">
    <property type="component" value="Chromosome 16"/>
</dbReference>
<name>A0ABN8HZM5_9NEOP</name>
<feature type="non-terminal residue" evidence="1">
    <location>
        <position position="1"/>
    </location>
</feature>
<evidence type="ECO:0000313" key="1">
    <source>
        <dbReference type="EMBL" id="CAH2044707.1"/>
    </source>
</evidence>
<sequence>MAKAESCLVPVFGLVCDGFKAELWTEPATETAGTPIRSKSYLQEHGTKRVARILKVVASVNGGPAAGLNGPLRGSHCGRLKGFRDNAARA</sequence>
<accession>A0ABN8HZM5</accession>
<reference evidence="1" key="1">
    <citation type="submission" date="2022-03" db="EMBL/GenBank/DDBJ databases">
        <authorList>
            <person name="Martin H S."/>
        </authorList>
    </citation>
    <scope>NUCLEOTIDE SEQUENCE</scope>
</reference>
<protein>
    <submittedName>
        <fullName evidence="1">Uncharacterized protein</fullName>
    </submittedName>
</protein>
<keyword evidence="2" id="KW-1185">Reference proteome</keyword>
<dbReference type="EMBL" id="OW152828">
    <property type="protein sequence ID" value="CAH2044707.1"/>
    <property type="molecule type" value="Genomic_DNA"/>
</dbReference>
<evidence type="ECO:0000313" key="2">
    <source>
        <dbReference type="Proteomes" id="UP000837857"/>
    </source>
</evidence>